<evidence type="ECO:0000256" key="1">
    <source>
        <dbReference type="SAM" id="MobiDB-lite"/>
    </source>
</evidence>
<dbReference type="AlphaFoldDB" id="A0AAJ8BLE3"/>
<reference evidence="2" key="2">
    <citation type="submission" date="2025-08" db="UniProtKB">
        <authorList>
            <consortium name="RefSeq"/>
        </authorList>
    </citation>
    <scope>IDENTIFICATION</scope>
</reference>
<proteinExistence type="predicted"/>
<name>A0AAJ8BLE3_ASPNG</name>
<dbReference type="GeneID" id="84590132"/>
<accession>A0AAJ8BLE3</accession>
<organism evidence="2">
    <name type="scientific">Aspergillus niger</name>
    <dbReference type="NCBI Taxonomy" id="5061"/>
    <lineage>
        <taxon>Eukaryota</taxon>
        <taxon>Fungi</taxon>
        <taxon>Dikarya</taxon>
        <taxon>Ascomycota</taxon>
        <taxon>Pezizomycotina</taxon>
        <taxon>Eurotiomycetes</taxon>
        <taxon>Eurotiomycetidae</taxon>
        <taxon>Eurotiales</taxon>
        <taxon>Aspergillaceae</taxon>
        <taxon>Aspergillus</taxon>
        <taxon>Aspergillus subgen. Circumdati</taxon>
    </lineage>
</organism>
<dbReference type="RefSeq" id="XP_059599815.1">
    <property type="nucleotide sequence ID" value="XM_059744951.1"/>
</dbReference>
<feature type="region of interest" description="Disordered" evidence="1">
    <location>
        <begin position="201"/>
        <end position="227"/>
    </location>
</feature>
<dbReference type="KEGG" id="ang:An01g12890"/>
<gene>
    <name evidence="2" type="ORF">An01g12890</name>
</gene>
<evidence type="ECO:0000313" key="2">
    <source>
        <dbReference type="RefSeq" id="XP_059599815.1"/>
    </source>
</evidence>
<reference evidence="2" key="1">
    <citation type="submission" date="2025-02" db="EMBL/GenBank/DDBJ databases">
        <authorList>
            <consortium name="NCBI Genome Project"/>
        </authorList>
    </citation>
    <scope>NUCLEOTIDE SEQUENCE</scope>
</reference>
<dbReference type="VEuPathDB" id="FungiDB:An01g12890"/>
<sequence>MPDSRSKKSLLKQRMSDAFKVDTFDKVPIGIHEPTSSTAQVLNSCTNLARYGSTRQTSLWPGWRSVVLYKGFSQTDLPGRVDDRDFVDNGRSHSLLSNKLWYRSFYTTRSPKRMLRRLKHRGNLDNGRSHSLLWVDDNDAGVLLRLLGMPLTSILWPYINRKASWNTRFPRHEPFLDTPQFDLDVLYHHCSNEHISSLRPYYPSPNLPSHTRPSIPPSQSPSPTHTQ</sequence>
<protein>
    <submittedName>
        <fullName evidence="2">Uncharacterized protein</fullName>
    </submittedName>
</protein>